<comment type="caution">
    <text evidence="1">The sequence shown here is derived from an EMBL/GenBank/DDBJ whole genome shotgun (WGS) entry which is preliminary data.</text>
</comment>
<keyword evidence="2" id="KW-1185">Reference proteome</keyword>
<dbReference type="Proteomes" id="UP000298663">
    <property type="component" value="Unassembled WGS sequence"/>
</dbReference>
<accession>A0A4U8URI8</accession>
<proteinExistence type="predicted"/>
<reference evidence="1 2" key="2">
    <citation type="journal article" date="2019" name="G3 (Bethesda)">
        <title>Hybrid Assembly of the Genome of the Entomopathogenic Nematode Steinernema carpocapsae Identifies the X-Chromosome.</title>
        <authorList>
            <person name="Serra L."/>
            <person name="Macchietto M."/>
            <person name="Macias-Munoz A."/>
            <person name="McGill C.J."/>
            <person name="Rodriguez I.M."/>
            <person name="Rodriguez B."/>
            <person name="Murad R."/>
            <person name="Mortazavi A."/>
        </authorList>
    </citation>
    <scope>NUCLEOTIDE SEQUENCE [LARGE SCALE GENOMIC DNA]</scope>
    <source>
        <strain evidence="1 2">ALL</strain>
    </source>
</reference>
<reference evidence="1 2" key="1">
    <citation type="journal article" date="2015" name="Genome Biol.">
        <title>Comparative genomics of Steinernema reveals deeply conserved gene regulatory networks.</title>
        <authorList>
            <person name="Dillman A.R."/>
            <person name="Macchietto M."/>
            <person name="Porter C.F."/>
            <person name="Rogers A."/>
            <person name="Williams B."/>
            <person name="Antoshechkin I."/>
            <person name="Lee M.M."/>
            <person name="Goodwin Z."/>
            <person name="Lu X."/>
            <person name="Lewis E.E."/>
            <person name="Goodrich-Blair H."/>
            <person name="Stock S.P."/>
            <person name="Adams B.J."/>
            <person name="Sternberg P.W."/>
            <person name="Mortazavi A."/>
        </authorList>
    </citation>
    <scope>NUCLEOTIDE SEQUENCE [LARGE SCALE GENOMIC DNA]</scope>
    <source>
        <strain evidence="1 2">ALL</strain>
    </source>
</reference>
<dbReference type="AlphaFoldDB" id="A0A4U8URI8"/>
<organism evidence="1 2">
    <name type="scientific">Steinernema carpocapsae</name>
    <name type="common">Entomopathogenic nematode</name>
    <dbReference type="NCBI Taxonomy" id="34508"/>
    <lineage>
        <taxon>Eukaryota</taxon>
        <taxon>Metazoa</taxon>
        <taxon>Ecdysozoa</taxon>
        <taxon>Nematoda</taxon>
        <taxon>Chromadorea</taxon>
        <taxon>Rhabditida</taxon>
        <taxon>Tylenchina</taxon>
        <taxon>Panagrolaimomorpha</taxon>
        <taxon>Strongyloidoidea</taxon>
        <taxon>Steinernematidae</taxon>
        <taxon>Steinernema</taxon>
    </lineage>
</organism>
<evidence type="ECO:0000313" key="2">
    <source>
        <dbReference type="Proteomes" id="UP000298663"/>
    </source>
</evidence>
<name>A0A4U8URI8_STECR</name>
<evidence type="ECO:0000313" key="1">
    <source>
        <dbReference type="EMBL" id="TMS35534.1"/>
    </source>
</evidence>
<gene>
    <name evidence="1" type="ORF">L596_002917</name>
</gene>
<protein>
    <submittedName>
        <fullName evidence="1">Uncharacterized protein</fullName>
    </submittedName>
</protein>
<sequence length="69" mass="7909">MLSRSKCDEARTDCFSMRRLVSDTVKLLKNGQIDIYAWPSSHPNQSADLINKEEQSLKTLIALQNRVFP</sequence>
<dbReference type="EMBL" id="AZBU02000001">
    <property type="protein sequence ID" value="TMS35534.1"/>
    <property type="molecule type" value="Genomic_DNA"/>
</dbReference>